<evidence type="ECO:0000313" key="1">
    <source>
        <dbReference type="EMBL" id="MBX40578.1"/>
    </source>
</evidence>
<organism evidence="1">
    <name type="scientific">Rhizophora mucronata</name>
    <name type="common">Asiatic mangrove</name>
    <dbReference type="NCBI Taxonomy" id="61149"/>
    <lineage>
        <taxon>Eukaryota</taxon>
        <taxon>Viridiplantae</taxon>
        <taxon>Streptophyta</taxon>
        <taxon>Embryophyta</taxon>
        <taxon>Tracheophyta</taxon>
        <taxon>Spermatophyta</taxon>
        <taxon>Magnoliopsida</taxon>
        <taxon>eudicotyledons</taxon>
        <taxon>Gunneridae</taxon>
        <taxon>Pentapetalae</taxon>
        <taxon>rosids</taxon>
        <taxon>fabids</taxon>
        <taxon>Malpighiales</taxon>
        <taxon>Rhizophoraceae</taxon>
        <taxon>Rhizophora</taxon>
    </lineage>
</organism>
<protein>
    <submittedName>
        <fullName evidence="1">Uncharacterized protein</fullName>
    </submittedName>
</protein>
<sequence length="60" mass="6766">MPLHFQSVIHCKIVVEHNYVISCNLPSLSLSFLFPNCQYVLICKGIQSACILDDTSKRTP</sequence>
<reference evidence="1" key="1">
    <citation type="submission" date="2018-02" db="EMBL/GenBank/DDBJ databases">
        <title>Rhizophora mucronata_Transcriptome.</title>
        <authorList>
            <person name="Meera S.P."/>
            <person name="Sreeshan A."/>
            <person name="Augustine A."/>
        </authorList>
    </citation>
    <scope>NUCLEOTIDE SEQUENCE</scope>
    <source>
        <tissue evidence="1">Leaf</tissue>
    </source>
</reference>
<name>A0A2P2NDM6_RHIMU</name>
<dbReference type="AlphaFoldDB" id="A0A2P2NDM6"/>
<proteinExistence type="predicted"/>
<dbReference type="EMBL" id="GGEC01060094">
    <property type="protein sequence ID" value="MBX40578.1"/>
    <property type="molecule type" value="Transcribed_RNA"/>
</dbReference>
<accession>A0A2P2NDM6</accession>